<accession>A0ABU7H1E4</accession>
<evidence type="ECO:0000259" key="5">
    <source>
        <dbReference type="Pfam" id="PF04357"/>
    </source>
</evidence>
<keyword evidence="4" id="KW-0472">Membrane</keyword>
<keyword evidence="2" id="KW-0812">Transmembrane</keyword>
<reference evidence="6 7" key="1">
    <citation type="submission" date="2024-01" db="EMBL/GenBank/DDBJ databases">
        <title>Pedobacter sp. nov., isolated from oil-contaminated soil.</title>
        <authorList>
            <person name="Le N.T.T."/>
        </authorList>
    </citation>
    <scope>NUCLEOTIDE SEQUENCE [LARGE SCALE GENOMIC DNA]</scope>
    <source>
        <strain evidence="6 7">VNH31</strain>
    </source>
</reference>
<dbReference type="Proteomes" id="UP001337681">
    <property type="component" value="Unassembled WGS sequence"/>
</dbReference>
<evidence type="ECO:0000313" key="6">
    <source>
        <dbReference type="EMBL" id="MEE1884980.1"/>
    </source>
</evidence>
<dbReference type="EMBL" id="JAZDQU010000002">
    <property type="protein sequence ID" value="MEE1884980.1"/>
    <property type="molecule type" value="Genomic_DNA"/>
</dbReference>
<sequence length="1469" mass="163529">MILVFTVIIFSLQFKSVQTYAAKKAAAYLSKELNTTISIKSLYIKPFKSIVLEDLLVLDLDKDTLLNTPKFLVDINQFSLKKRILDVNTVQINNGNIYLKTNKDNTSNLDFIINYFDSGSPKKPKKTKEPFKIEFDRVILNNLNFKYKNFKFPDTIMSGINFEDVELTNLNGIFEGLDTKDHLVKTQIKNLSFREKSGFILRNLTAATTIDSNAIELKNLTLETNKSKLGDYVKLSFKSFKDFKDYIHKVRMKVNFKSSYLASSDIAFFASDLSKMKLDIDIDGAVSGTVDDIKARKISIKAGKATYIKGDLALKGLPVISETFIDMKIEMAGTNKQDLDEILGNTTGSNIKVIPDIVSKFGDVNFNGNFTGFQNDFVAFGEFKTKLGRLVSDVNMKIDKNGVPSYTGNVKTFDFDIGSLIDEPLLNRITSTLNIKGRGIELNSLYESLEGNVNYLDFNGYRYTNVKVDGIFEKKNFNGNLDINDPNVKLNFTGGVNLNPELPVFNFKANVRGAKLKTLQVYKDSLMVDADLSANFSGKNLNNIQGDFLLSKVKLTNLRGSYTVDSVQLKATGIGIDRNLNIKSDILDASITGQYDLNTIANYYQAIAKTYVPSIKVKNAQHNTQIFQFNLRVKKFEPIAELIDPSLSIPEQALLIGNFDSRNNTATLNGFIKKLKYDNITANDIIIDESTTPTELQAVITSGQILLNDSLFLKDLNISNIIRNDSLALNVKLSNIDENNQLDLNGLVEFGDIYKISILPSIVKINSEEWKIQDKVQINFNEGKTEINNFELSNGPQMLTLNGILSADKSDLLKVGFKNFNLLTANPFTRNFGVILAGNLNGNTSIYGVFKSPKISDNITIDSLVLNNNLIGNLRDTSSYNGELKHINIYTKVENFGKESLSATGLVDLATKQLDVDIDLDRSKLAIIEPFLNNLVSNLKGELSADLKVTGPFEKPDIDGSISFDKGQLTVNYLKTPITLNDKLSVENSIIKLDGVRLVDPDGHYAIANGLVDLNNINDPYIDAELEADNFMALNTTSRDNSIYFGKAYATGRFTFRGPTSAMDIDINAKTEKGTVFNLPLNSSETVSEKDFIRFVSKDSLQNVKKQTFEGLTLNFKLLIDPNTTANIYTVIGNLSGRGNAELELNINSLGDFEMKGDYIIESGNFDFTAQEVINKRFTIRQGGTIRWTGDPTGAQINLKAIYALRANLTDLYTAANREATTNANASLLTEVEMGLSGSLLQPDIKLDIFFPANPAVKEEFQVYFSDQQNREVQAVSLIVRRSFAPGTGKEAIGKQLTSGIENTAQELFFNQFNNILSSLNLNFVDINVRSFSEANATFNFFNDRIVINAGIVDNRTTNSFTPLDLNSKAIGREVEILGLIKKDGTLVGKLANKPPTQQNIFANPGIDQNANVTSFGIIYTQQFDNFKEFLDKISGKYKKDQRRKLTDPIVPRLVPTISPTELKKQKPK</sequence>
<evidence type="ECO:0000256" key="2">
    <source>
        <dbReference type="ARBA" id="ARBA00022692"/>
    </source>
</evidence>
<gene>
    <name evidence="6" type="ORF">VRU49_06040</name>
</gene>
<keyword evidence="3" id="KW-1133">Transmembrane helix</keyword>
<dbReference type="PANTHER" id="PTHR36985:SF1">
    <property type="entry name" value="TRANSLOCATION AND ASSEMBLY MODULE SUBUNIT TAMB"/>
    <property type="match status" value="1"/>
</dbReference>
<dbReference type="InterPro" id="IPR007452">
    <property type="entry name" value="TamB_C"/>
</dbReference>
<keyword evidence="7" id="KW-1185">Reference proteome</keyword>
<comment type="caution">
    <text evidence="6">The sequence shown here is derived from an EMBL/GenBank/DDBJ whole genome shotgun (WGS) entry which is preliminary data.</text>
</comment>
<organism evidence="6 7">
    <name type="scientific">Pedobacter flavus</name>
    <dbReference type="NCBI Taxonomy" id="3113906"/>
    <lineage>
        <taxon>Bacteria</taxon>
        <taxon>Pseudomonadati</taxon>
        <taxon>Bacteroidota</taxon>
        <taxon>Sphingobacteriia</taxon>
        <taxon>Sphingobacteriales</taxon>
        <taxon>Sphingobacteriaceae</taxon>
        <taxon>Pedobacter</taxon>
    </lineage>
</organism>
<proteinExistence type="predicted"/>
<protein>
    <submittedName>
        <fullName evidence="6">Translocation/assembly module TamB domain-containing protein</fullName>
    </submittedName>
</protein>
<comment type="subcellular location">
    <subcellularLocation>
        <location evidence="1">Membrane</location>
        <topology evidence="1">Single-pass membrane protein</topology>
    </subcellularLocation>
</comment>
<name>A0ABU7H1E4_9SPHI</name>
<evidence type="ECO:0000256" key="4">
    <source>
        <dbReference type="ARBA" id="ARBA00023136"/>
    </source>
</evidence>
<evidence type="ECO:0000256" key="3">
    <source>
        <dbReference type="ARBA" id="ARBA00022989"/>
    </source>
</evidence>
<dbReference type="Pfam" id="PF04357">
    <property type="entry name" value="TamB"/>
    <property type="match status" value="1"/>
</dbReference>
<dbReference type="RefSeq" id="WP_330145901.1">
    <property type="nucleotide sequence ID" value="NZ_JAZDQU010000002.1"/>
</dbReference>
<evidence type="ECO:0000313" key="7">
    <source>
        <dbReference type="Proteomes" id="UP001337681"/>
    </source>
</evidence>
<dbReference type="PANTHER" id="PTHR36985">
    <property type="entry name" value="TRANSLOCATION AND ASSEMBLY MODULE SUBUNIT TAMB"/>
    <property type="match status" value="1"/>
</dbReference>
<feature type="domain" description="Translocation and assembly module TamB C-terminal" evidence="5">
    <location>
        <begin position="1001"/>
        <end position="1424"/>
    </location>
</feature>
<evidence type="ECO:0000256" key="1">
    <source>
        <dbReference type="ARBA" id="ARBA00004167"/>
    </source>
</evidence>